<evidence type="ECO:0000259" key="2">
    <source>
        <dbReference type="Pfam" id="PF25273"/>
    </source>
</evidence>
<gene>
    <name evidence="3" type="ORF">g.1597</name>
</gene>
<proteinExistence type="predicted"/>
<reference evidence="3" key="1">
    <citation type="submission" date="2015-11" db="EMBL/GenBank/DDBJ databases">
        <title>De novo transcriptome assembly of four potential Pierce s Disease insect vectors from Arizona vineyards.</title>
        <authorList>
            <person name="Tassone E.E."/>
        </authorList>
    </citation>
    <scope>NUCLEOTIDE SEQUENCE</scope>
</reference>
<dbReference type="PANTHER" id="PTHR10773">
    <property type="entry name" value="DNA-DIRECTED RNA POLYMERASES I, II, AND III SUBUNIT RPABC2"/>
    <property type="match status" value="1"/>
</dbReference>
<organism evidence="3">
    <name type="scientific">Homalodisca liturata</name>
    <dbReference type="NCBI Taxonomy" id="320908"/>
    <lineage>
        <taxon>Eukaryota</taxon>
        <taxon>Metazoa</taxon>
        <taxon>Ecdysozoa</taxon>
        <taxon>Arthropoda</taxon>
        <taxon>Hexapoda</taxon>
        <taxon>Insecta</taxon>
        <taxon>Pterygota</taxon>
        <taxon>Neoptera</taxon>
        <taxon>Paraneoptera</taxon>
        <taxon>Hemiptera</taxon>
        <taxon>Auchenorrhyncha</taxon>
        <taxon>Membracoidea</taxon>
        <taxon>Cicadellidae</taxon>
        <taxon>Cicadellinae</taxon>
        <taxon>Proconiini</taxon>
        <taxon>Homalodisca</taxon>
    </lineage>
</organism>
<feature type="non-terminal residue" evidence="3">
    <location>
        <position position="481"/>
    </location>
</feature>
<dbReference type="EMBL" id="GECU01033516">
    <property type="protein sequence ID" value="JAS74190.1"/>
    <property type="molecule type" value="Transcribed_RNA"/>
</dbReference>
<evidence type="ECO:0000256" key="1">
    <source>
        <dbReference type="SAM" id="MobiDB-lite"/>
    </source>
</evidence>
<name>A0A1B6HHL4_9HEMI</name>
<evidence type="ECO:0000313" key="3">
    <source>
        <dbReference type="EMBL" id="JAS74190.1"/>
    </source>
</evidence>
<feature type="region of interest" description="Disordered" evidence="1">
    <location>
        <begin position="1"/>
        <end position="23"/>
    </location>
</feature>
<accession>A0A1B6HHL4</accession>
<dbReference type="Pfam" id="PF25273">
    <property type="entry name" value="DUF7869"/>
    <property type="match status" value="1"/>
</dbReference>
<dbReference type="InterPro" id="IPR057191">
    <property type="entry name" value="DUF7869"/>
</dbReference>
<feature type="domain" description="DUF7869" evidence="2">
    <location>
        <begin position="381"/>
        <end position="473"/>
    </location>
</feature>
<dbReference type="AlphaFoldDB" id="A0A1B6HHL4"/>
<sequence length="481" mass="56245">MSESSDEEQQPPRKKRGTTRPESYKRYIIRDARVKGAGYVSYKGKQVSSKVFTEDIVCKCPIKCHRKINNESKKNIWNFFYSLETKNAQDVYLQTLVEAKEIGRRSKCGQNIESMSEEPNELMEQDTRSFKRNHTYVYHLKINGCLIPVCKSVFLKVHGISADRMKRICQLLLQEKSPRDLRGKTRSGNAIPGNICILIDQHIKSYEIKETHYGGKPKKYLDARLTVKKMHEMFIDKHPDLEKVVKYNFYYGYFKENFNFSFGRPQVDVCCQCESFSSKLKDPLMCDNAKRNVAAELILHKRRAKKFYHSLQLASEDTNDDTVAICFDFMQNLPLPHIPVQEVFYMRQLWVNNFCIHDLKSNKAKMYVYHEGEGNKSPNEVCSFIFDYIKTEIPDSVKHLILFSDGPFGQNKNNTVIRFLMNLCDNCNLETITYNFPVRGHSYSPCDRDFGCIKRLIRKVDRIYTPEEYRELILRASNTGR</sequence>
<protein>
    <recommendedName>
        <fullName evidence="2">DUF7869 domain-containing protein</fullName>
    </recommendedName>
</protein>
<dbReference type="PANTHER" id="PTHR10773:SF19">
    <property type="match status" value="1"/>
</dbReference>